<evidence type="ECO:0000259" key="12">
    <source>
        <dbReference type="PROSITE" id="PS51656"/>
    </source>
</evidence>
<gene>
    <name evidence="10" type="primary">rnfB</name>
    <name evidence="13" type="ORF">H9894_01165</name>
</gene>
<feature type="domain" description="4Fe-4S ferredoxin-type" evidence="11">
    <location>
        <begin position="129"/>
        <end position="159"/>
    </location>
</feature>
<accession>A0A9D1PWA6</accession>
<keyword evidence="5 10" id="KW-1278">Translocase</keyword>
<feature type="binding site" evidence="10">
    <location>
        <position position="140"/>
    </location>
    <ligand>
        <name>[4Fe-4S] cluster</name>
        <dbReference type="ChEBI" id="CHEBI:49883"/>
        <label>2</label>
    </ligand>
</feature>
<feature type="binding site" evidence="10">
    <location>
        <position position="50"/>
    </location>
    <ligand>
        <name>[4Fe-4S] cluster</name>
        <dbReference type="ChEBI" id="CHEBI:49883"/>
        <label>1</label>
    </ligand>
</feature>
<reference evidence="13" key="2">
    <citation type="submission" date="2021-04" db="EMBL/GenBank/DDBJ databases">
        <authorList>
            <person name="Gilroy R."/>
        </authorList>
    </citation>
    <scope>NUCLEOTIDE SEQUENCE</scope>
    <source>
        <strain evidence="13">ChiHecec2B26-446</strain>
    </source>
</reference>
<dbReference type="NCBIfam" id="NF005503">
    <property type="entry name" value="PRK07118.1-2"/>
    <property type="match status" value="1"/>
</dbReference>
<dbReference type="Gene3D" id="1.10.15.40">
    <property type="entry name" value="Electron transport complex subunit B, putative Fe-S cluster"/>
    <property type="match status" value="1"/>
</dbReference>
<evidence type="ECO:0000256" key="3">
    <source>
        <dbReference type="ARBA" id="ARBA00022723"/>
    </source>
</evidence>
<sequence>MVVLSILAMFGLGLVASILLAVAAKVFFVKENPKVEAALEILPGANCGGCGFAGCEGYAKAVVKDPEIPPNRCCAASKEGVIALAELTGKQVAEAEPLVAMRRCDVYHGQVAQRYEYQGIPSCAAAAPLRGGVNTCAYSCLGFGDCVEACPFGAMTIVGNLACVDVLRCTGCGSCVHACPRNVLELIPKRARVCIPCNTGLKGKAVMEICQIGCIKCAKCVRGCPAKAISIQGGKIHIDHSLCLSYGEECGMACVKGCAREILRPIDLLHQHEQQCDKPAAEQESQAVA</sequence>
<feature type="region of interest" description="Hydrophobic" evidence="10">
    <location>
        <begin position="1"/>
        <end position="24"/>
    </location>
</feature>
<keyword evidence="9 10" id="KW-0472">Membrane</keyword>
<dbReference type="Proteomes" id="UP000886752">
    <property type="component" value="Unassembled WGS sequence"/>
</dbReference>
<comment type="caution">
    <text evidence="13">The sequence shown here is derived from an EMBL/GenBank/DDBJ whole genome shotgun (WGS) entry which is preliminary data.</text>
</comment>
<dbReference type="PANTHER" id="PTHR43560">
    <property type="entry name" value="ION-TRANSLOCATING OXIDOREDUCTASE COMPLEX SUBUNIT B"/>
    <property type="match status" value="1"/>
</dbReference>
<feature type="domain" description="4Fe-4S ferredoxin-type" evidence="11">
    <location>
        <begin position="203"/>
        <end position="234"/>
    </location>
</feature>
<dbReference type="AlphaFoldDB" id="A0A9D1PWA6"/>
<feature type="binding site" evidence="10">
    <location>
        <position position="179"/>
    </location>
    <ligand>
        <name>[4Fe-4S] cluster</name>
        <dbReference type="ChEBI" id="CHEBI:49883"/>
        <label>2</label>
    </ligand>
</feature>
<dbReference type="PROSITE" id="PS51379">
    <property type="entry name" value="4FE4S_FER_2"/>
    <property type="match status" value="3"/>
</dbReference>
<evidence type="ECO:0000256" key="5">
    <source>
        <dbReference type="ARBA" id="ARBA00022967"/>
    </source>
</evidence>
<proteinExistence type="inferred from homology"/>
<dbReference type="PROSITE" id="PS51656">
    <property type="entry name" value="4FE4S"/>
    <property type="match status" value="1"/>
</dbReference>
<dbReference type="InterPro" id="IPR017900">
    <property type="entry name" value="4Fe4S_Fe_S_CS"/>
</dbReference>
<protein>
    <recommendedName>
        <fullName evidence="10">Ion-translocating oxidoreductase complex subunit B</fullName>
        <ecNumber evidence="10">7.-.-.-</ecNumber>
    </recommendedName>
    <alternativeName>
        <fullName evidence="10">Rnf electron transport complex subunit B</fullName>
    </alternativeName>
</protein>
<keyword evidence="3 10" id="KW-0479">Metal-binding</keyword>
<feature type="binding site" evidence="10">
    <location>
        <position position="146"/>
    </location>
    <ligand>
        <name>[4Fe-4S] cluster</name>
        <dbReference type="ChEBI" id="CHEBI:49883"/>
        <label>2</label>
    </ligand>
</feature>
<feature type="binding site" evidence="10">
    <location>
        <position position="55"/>
    </location>
    <ligand>
        <name>[4Fe-4S] cluster</name>
        <dbReference type="ChEBI" id="CHEBI:49883"/>
        <label>1</label>
    </ligand>
</feature>
<comment type="cofactor">
    <cofactor evidence="10">
        <name>[4Fe-4S] cluster</name>
        <dbReference type="ChEBI" id="CHEBI:49883"/>
    </cofactor>
    <text evidence="10">Binds 3 [4Fe-4S] clusters.</text>
</comment>
<evidence type="ECO:0000313" key="14">
    <source>
        <dbReference type="Proteomes" id="UP000886752"/>
    </source>
</evidence>
<comment type="similarity">
    <text evidence="10">Belongs to the 4Fe4S bacterial-type ferredoxin family. RnfB subfamily.</text>
</comment>
<keyword evidence="8 10" id="KW-0411">Iron-sulfur</keyword>
<evidence type="ECO:0000256" key="6">
    <source>
        <dbReference type="ARBA" id="ARBA00022982"/>
    </source>
</evidence>
<dbReference type="Gene3D" id="3.30.70.20">
    <property type="match status" value="2"/>
</dbReference>
<evidence type="ECO:0000256" key="1">
    <source>
        <dbReference type="ARBA" id="ARBA00022448"/>
    </source>
</evidence>
<dbReference type="Pfam" id="PF00037">
    <property type="entry name" value="Fer4"/>
    <property type="match status" value="1"/>
</dbReference>
<dbReference type="Pfam" id="PF04060">
    <property type="entry name" value="FeS"/>
    <property type="match status" value="1"/>
</dbReference>
<feature type="domain" description="4Fe-4S" evidence="12">
    <location>
        <begin position="30"/>
        <end position="90"/>
    </location>
</feature>
<organism evidence="13 14">
    <name type="scientific">Candidatus Desulfovibrio intestinipullorum</name>
    <dbReference type="NCBI Taxonomy" id="2838536"/>
    <lineage>
        <taxon>Bacteria</taxon>
        <taxon>Pseudomonadati</taxon>
        <taxon>Thermodesulfobacteriota</taxon>
        <taxon>Desulfovibrionia</taxon>
        <taxon>Desulfovibrionales</taxon>
        <taxon>Desulfovibrionaceae</taxon>
        <taxon>Desulfovibrio</taxon>
    </lineage>
</organism>
<feature type="binding site" evidence="10">
    <location>
        <position position="47"/>
    </location>
    <ligand>
        <name>[4Fe-4S] cluster</name>
        <dbReference type="ChEBI" id="CHEBI:49883"/>
        <label>1</label>
    </ligand>
</feature>
<keyword evidence="6 10" id="KW-0249">Electron transport</keyword>
<evidence type="ECO:0000256" key="7">
    <source>
        <dbReference type="ARBA" id="ARBA00023004"/>
    </source>
</evidence>
<feature type="binding site" evidence="10">
    <location>
        <position position="172"/>
    </location>
    <ligand>
        <name>[4Fe-4S] cluster</name>
        <dbReference type="ChEBI" id="CHEBI:49883"/>
        <label>3</label>
    </ligand>
</feature>
<reference evidence="13" key="1">
    <citation type="journal article" date="2021" name="PeerJ">
        <title>Extensive microbial diversity within the chicken gut microbiome revealed by metagenomics and culture.</title>
        <authorList>
            <person name="Gilroy R."/>
            <person name="Ravi A."/>
            <person name="Getino M."/>
            <person name="Pursley I."/>
            <person name="Horton D.L."/>
            <person name="Alikhan N.F."/>
            <person name="Baker D."/>
            <person name="Gharbi K."/>
            <person name="Hall N."/>
            <person name="Watson M."/>
            <person name="Adriaenssens E.M."/>
            <person name="Foster-Nyarko E."/>
            <person name="Jarju S."/>
            <person name="Secka A."/>
            <person name="Antonio M."/>
            <person name="Oren A."/>
            <person name="Chaudhuri R.R."/>
            <person name="La Ragione R."/>
            <person name="Hildebrand F."/>
            <person name="Pallen M.J."/>
        </authorList>
    </citation>
    <scope>NUCLEOTIDE SEQUENCE</scope>
    <source>
        <strain evidence="13">ChiHecec2B26-446</strain>
    </source>
</reference>
<comment type="function">
    <text evidence="10">Part of a membrane-bound complex that couples electron transfer with translocation of ions across the membrane.</text>
</comment>
<dbReference type="GO" id="GO:0005886">
    <property type="term" value="C:plasma membrane"/>
    <property type="evidence" value="ECO:0007669"/>
    <property type="project" value="UniProtKB-SubCell"/>
</dbReference>
<keyword evidence="4 10" id="KW-0677">Repeat</keyword>
<dbReference type="InterPro" id="IPR050395">
    <property type="entry name" value="4Fe4S_Ferredoxin_RnfB"/>
</dbReference>
<evidence type="ECO:0000256" key="8">
    <source>
        <dbReference type="ARBA" id="ARBA00023014"/>
    </source>
</evidence>
<dbReference type="GO" id="GO:0046872">
    <property type="term" value="F:metal ion binding"/>
    <property type="evidence" value="ECO:0007669"/>
    <property type="project" value="UniProtKB-KW"/>
</dbReference>
<dbReference type="GO" id="GO:0051539">
    <property type="term" value="F:4 iron, 4 sulfur cluster binding"/>
    <property type="evidence" value="ECO:0007669"/>
    <property type="project" value="UniProtKB-UniRule"/>
</dbReference>
<comment type="subunit">
    <text evidence="10">The complex is composed of six subunits: RnfA, RnfB, RnfC, RnfD, RnfE and RnfG.</text>
</comment>
<evidence type="ECO:0000313" key="13">
    <source>
        <dbReference type="EMBL" id="HIV99791.1"/>
    </source>
</evidence>
<dbReference type="InterPro" id="IPR007202">
    <property type="entry name" value="4Fe-4S_dom"/>
</dbReference>
<dbReference type="EMBL" id="DXHV01000015">
    <property type="protein sequence ID" value="HIV99791.1"/>
    <property type="molecule type" value="Genomic_DNA"/>
</dbReference>
<dbReference type="PANTHER" id="PTHR43560:SF1">
    <property type="entry name" value="ION-TRANSLOCATING OXIDOREDUCTASE COMPLEX SUBUNIT B"/>
    <property type="match status" value="1"/>
</dbReference>
<dbReference type="EC" id="7.-.-.-" evidence="10"/>
<keyword evidence="1 10" id="KW-0813">Transport</keyword>
<feature type="binding site" evidence="10">
    <location>
        <position position="175"/>
    </location>
    <ligand>
        <name>[4Fe-4S] cluster</name>
        <dbReference type="ChEBI" id="CHEBI:49883"/>
        <label>3</label>
    </ligand>
</feature>
<feature type="binding site" evidence="10">
    <location>
        <position position="136"/>
    </location>
    <ligand>
        <name>[4Fe-4S] cluster</name>
        <dbReference type="ChEBI" id="CHEBI:49883"/>
        <label>2</label>
    </ligand>
</feature>
<evidence type="ECO:0000256" key="2">
    <source>
        <dbReference type="ARBA" id="ARBA00022485"/>
    </source>
</evidence>
<dbReference type="HAMAP" id="MF_00463">
    <property type="entry name" value="RsxB_RnfB"/>
    <property type="match status" value="1"/>
</dbReference>
<dbReference type="PROSITE" id="PS00198">
    <property type="entry name" value="4FE4S_FER_1"/>
    <property type="match status" value="2"/>
</dbReference>
<dbReference type="InterPro" id="IPR010207">
    <property type="entry name" value="Elect_transpt_cplx_RnfB/RsxB"/>
</dbReference>
<dbReference type="InterPro" id="IPR017896">
    <property type="entry name" value="4Fe4S_Fe-S-bd"/>
</dbReference>
<evidence type="ECO:0000256" key="4">
    <source>
        <dbReference type="ARBA" id="ARBA00022737"/>
    </source>
</evidence>
<dbReference type="GO" id="GO:0009055">
    <property type="term" value="F:electron transfer activity"/>
    <property type="evidence" value="ECO:0007669"/>
    <property type="project" value="InterPro"/>
</dbReference>
<comment type="subcellular location">
    <subcellularLocation>
        <location evidence="10">Cell membrane</location>
    </subcellularLocation>
</comment>
<feature type="domain" description="4Fe-4S ferredoxin-type" evidence="11">
    <location>
        <begin position="160"/>
        <end position="189"/>
    </location>
</feature>
<keyword evidence="10" id="KW-1003">Cell membrane</keyword>
<dbReference type="SUPFAM" id="SSF54862">
    <property type="entry name" value="4Fe-4S ferredoxins"/>
    <property type="match status" value="1"/>
</dbReference>
<evidence type="ECO:0000259" key="11">
    <source>
        <dbReference type="PROSITE" id="PS51379"/>
    </source>
</evidence>
<evidence type="ECO:0000256" key="10">
    <source>
        <dbReference type="HAMAP-Rule" id="MF_00463"/>
    </source>
</evidence>
<feature type="binding site" evidence="10">
    <location>
        <position position="169"/>
    </location>
    <ligand>
        <name>[4Fe-4S] cluster</name>
        <dbReference type="ChEBI" id="CHEBI:49883"/>
        <label>3</label>
    </ligand>
</feature>
<keyword evidence="7 10" id="KW-0408">Iron</keyword>
<comment type="caution">
    <text evidence="10">Lacks conserved residue(s) required for the propagation of feature annotation.</text>
</comment>
<feature type="binding site" evidence="10">
    <location>
        <position position="73"/>
    </location>
    <ligand>
        <name>[4Fe-4S] cluster</name>
        <dbReference type="ChEBI" id="CHEBI:49883"/>
        <label>1</label>
    </ligand>
</feature>
<dbReference type="GO" id="GO:0022900">
    <property type="term" value="P:electron transport chain"/>
    <property type="evidence" value="ECO:0007669"/>
    <property type="project" value="UniProtKB-UniRule"/>
</dbReference>
<evidence type="ECO:0000256" key="9">
    <source>
        <dbReference type="ARBA" id="ARBA00023136"/>
    </source>
</evidence>
<feature type="binding site" evidence="10">
    <location>
        <position position="150"/>
    </location>
    <ligand>
        <name>[4Fe-4S] cluster</name>
        <dbReference type="ChEBI" id="CHEBI:49883"/>
        <label>3</label>
    </ligand>
</feature>
<keyword evidence="2 10" id="KW-0004">4Fe-4S</keyword>
<name>A0A9D1PWA6_9BACT</name>